<dbReference type="InterPro" id="IPR023210">
    <property type="entry name" value="NADP_OxRdtase_dom"/>
</dbReference>
<organism evidence="3 4">
    <name type="scientific">Saccharopolyspora phatthalungensis</name>
    <dbReference type="NCBI Taxonomy" id="664693"/>
    <lineage>
        <taxon>Bacteria</taxon>
        <taxon>Bacillati</taxon>
        <taxon>Actinomycetota</taxon>
        <taxon>Actinomycetes</taxon>
        <taxon>Pseudonocardiales</taxon>
        <taxon>Pseudonocardiaceae</taxon>
        <taxon>Saccharopolyspora</taxon>
    </lineage>
</organism>
<feature type="domain" description="NADP-dependent oxidoreductase" evidence="2">
    <location>
        <begin position="18"/>
        <end position="327"/>
    </location>
</feature>
<dbReference type="Gene3D" id="3.20.20.100">
    <property type="entry name" value="NADP-dependent oxidoreductase domain"/>
    <property type="match status" value="1"/>
</dbReference>
<protein>
    <submittedName>
        <fullName evidence="3">Aryl-alcohol dehydrogenase-like predicted oxidoreductase</fullName>
    </submittedName>
</protein>
<evidence type="ECO:0000313" key="3">
    <source>
        <dbReference type="EMBL" id="MBB5158738.1"/>
    </source>
</evidence>
<dbReference type="InterPro" id="IPR050523">
    <property type="entry name" value="AKR_Detox_Biosynth"/>
</dbReference>
<proteinExistence type="predicted"/>
<sequence>MKHALLGASGVGTSVYALGTATFGEHTDEEEASRVLEVFVDAGGLLVDTADGYADGRAEEIVGRWLARQPAEVRSRVLLSTKGGGYTTSAAMNEWGNTRHNLTRALNTSLRSLGVDSITLYQVHTWDPLTPLEETLSFADDAVRQGKIQYLGLSNFTGWQLQKAVDTARRLGLTAPVVYQAQYNLLCREIEWEIIPAGTANGLGLLAWSPLSGGLLTDKYSAHARPDGDSRFTEQMERGKMHDNYVAALYQAHVTNERTWAVLKILRDIAVTRGVTPAAVALAWVAARPGVSSVILGARTSAQLAANLAARDLTLDAEEITRLNEASDPCPAGYPYGAFGAMQRSRSIQ</sequence>
<comment type="caution">
    <text evidence="3">The sequence shown here is derived from an EMBL/GenBank/DDBJ whole genome shotgun (WGS) entry which is preliminary data.</text>
</comment>
<keyword evidence="4" id="KW-1185">Reference proteome</keyword>
<dbReference type="GO" id="GO:0005829">
    <property type="term" value="C:cytosol"/>
    <property type="evidence" value="ECO:0007669"/>
    <property type="project" value="TreeGrafter"/>
</dbReference>
<evidence type="ECO:0000259" key="2">
    <source>
        <dbReference type="Pfam" id="PF00248"/>
    </source>
</evidence>
<evidence type="ECO:0000313" key="4">
    <source>
        <dbReference type="Proteomes" id="UP000584374"/>
    </source>
</evidence>
<dbReference type="Proteomes" id="UP000584374">
    <property type="component" value="Unassembled WGS sequence"/>
</dbReference>
<accession>A0A840QIL8</accession>
<dbReference type="GO" id="GO:0016491">
    <property type="term" value="F:oxidoreductase activity"/>
    <property type="evidence" value="ECO:0007669"/>
    <property type="project" value="UniProtKB-KW"/>
</dbReference>
<dbReference type="EMBL" id="JACHIW010000002">
    <property type="protein sequence ID" value="MBB5158738.1"/>
    <property type="molecule type" value="Genomic_DNA"/>
</dbReference>
<reference evidence="3 4" key="1">
    <citation type="submission" date="2020-08" db="EMBL/GenBank/DDBJ databases">
        <title>Sequencing the genomes of 1000 actinobacteria strains.</title>
        <authorList>
            <person name="Klenk H.-P."/>
        </authorList>
    </citation>
    <scope>NUCLEOTIDE SEQUENCE [LARGE SCALE GENOMIC DNA]</scope>
    <source>
        <strain evidence="3 4">DSM 45584</strain>
    </source>
</reference>
<evidence type="ECO:0000256" key="1">
    <source>
        <dbReference type="ARBA" id="ARBA00023002"/>
    </source>
</evidence>
<dbReference type="SUPFAM" id="SSF51430">
    <property type="entry name" value="NAD(P)-linked oxidoreductase"/>
    <property type="match status" value="1"/>
</dbReference>
<dbReference type="AlphaFoldDB" id="A0A840QIL8"/>
<keyword evidence="1" id="KW-0560">Oxidoreductase</keyword>
<dbReference type="InterPro" id="IPR036812">
    <property type="entry name" value="NAD(P)_OxRdtase_dom_sf"/>
</dbReference>
<dbReference type="Pfam" id="PF00248">
    <property type="entry name" value="Aldo_ket_red"/>
    <property type="match status" value="1"/>
</dbReference>
<dbReference type="PANTHER" id="PTHR43364">
    <property type="entry name" value="NADH-SPECIFIC METHYLGLYOXAL REDUCTASE-RELATED"/>
    <property type="match status" value="1"/>
</dbReference>
<dbReference type="PANTHER" id="PTHR43364:SF4">
    <property type="entry name" value="NAD(P)-LINKED OXIDOREDUCTASE SUPERFAMILY PROTEIN"/>
    <property type="match status" value="1"/>
</dbReference>
<name>A0A840QIL8_9PSEU</name>
<dbReference type="RefSeq" id="WP_184730688.1">
    <property type="nucleotide sequence ID" value="NZ_JACHIW010000002.1"/>
</dbReference>
<gene>
    <name evidence="3" type="ORF">BJ970_006337</name>
</gene>